<dbReference type="Gene3D" id="1.10.10.10">
    <property type="entry name" value="Winged helix-like DNA-binding domain superfamily/Winged helix DNA-binding domain"/>
    <property type="match status" value="1"/>
</dbReference>
<proteinExistence type="predicted"/>
<evidence type="ECO:0000256" key="1">
    <source>
        <dbReference type="ARBA" id="ARBA00023015"/>
    </source>
</evidence>
<comment type="caution">
    <text evidence="4">The sequence shown here is derived from an EMBL/GenBank/DDBJ whole genome shotgun (WGS) entry which is preliminary data.</text>
</comment>
<protein>
    <submittedName>
        <fullName evidence="4">Transcriptional activator of maltose regulon, MalT</fullName>
    </submittedName>
</protein>
<dbReference type="Proteomes" id="UP000031982">
    <property type="component" value="Unassembled WGS sequence"/>
</dbReference>
<evidence type="ECO:0000256" key="2">
    <source>
        <dbReference type="ARBA" id="ARBA00023163"/>
    </source>
</evidence>
<dbReference type="SMART" id="SM00028">
    <property type="entry name" value="TPR"/>
    <property type="match status" value="6"/>
</dbReference>
<dbReference type="InterPro" id="IPR011990">
    <property type="entry name" value="TPR-like_helical_dom_sf"/>
</dbReference>
<accession>A0ABR5ASZ3</accession>
<dbReference type="Pfam" id="PF03704">
    <property type="entry name" value="BTAD"/>
    <property type="match status" value="1"/>
</dbReference>
<evidence type="ECO:0000313" key="4">
    <source>
        <dbReference type="EMBL" id="KIL77872.1"/>
    </source>
</evidence>
<dbReference type="SMART" id="SM01043">
    <property type="entry name" value="BTAD"/>
    <property type="match status" value="1"/>
</dbReference>
<dbReference type="InterPro" id="IPR016032">
    <property type="entry name" value="Sig_transdc_resp-reg_C-effctor"/>
</dbReference>
<name>A0ABR5ASZ3_BACBA</name>
<dbReference type="PANTHER" id="PTHR35807">
    <property type="entry name" value="TRANSCRIPTIONAL REGULATOR REDD-RELATED"/>
    <property type="match status" value="1"/>
</dbReference>
<organism evidence="4 5">
    <name type="scientific">Bacillus badius</name>
    <dbReference type="NCBI Taxonomy" id="1455"/>
    <lineage>
        <taxon>Bacteria</taxon>
        <taxon>Bacillati</taxon>
        <taxon>Bacillota</taxon>
        <taxon>Bacilli</taxon>
        <taxon>Bacillales</taxon>
        <taxon>Bacillaceae</taxon>
        <taxon>Pseudobacillus</taxon>
    </lineage>
</organism>
<reference evidence="4 5" key="1">
    <citation type="submission" date="2015-01" db="EMBL/GenBank/DDBJ databases">
        <title>Genome Assembly of Bacillus badius MTCC 1458.</title>
        <authorList>
            <person name="Verma A."/>
            <person name="Khatri I."/>
            <person name="Mual P."/>
            <person name="Subramanian S."/>
            <person name="Krishnamurthi S."/>
        </authorList>
    </citation>
    <scope>NUCLEOTIDE SEQUENCE [LARGE SCALE GENOMIC DNA]</scope>
    <source>
        <strain evidence="4 5">MTCC 1458</strain>
    </source>
</reference>
<dbReference type="InterPro" id="IPR027417">
    <property type="entry name" value="P-loop_NTPase"/>
</dbReference>
<dbReference type="InterPro" id="IPR051677">
    <property type="entry name" value="AfsR-DnrI-RedD_regulator"/>
</dbReference>
<dbReference type="InterPro" id="IPR019734">
    <property type="entry name" value="TPR_rpt"/>
</dbReference>
<keyword evidence="1" id="KW-0805">Transcription regulation</keyword>
<gene>
    <name evidence="4" type="ORF">SD77_0851</name>
</gene>
<evidence type="ECO:0000313" key="5">
    <source>
        <dbReference type="Proteomes" id="UP000031982"/>
    </source>
</evidence>
<dbReference type="Gene3D" id="3.40.50.300">
    <property type="entry name" value="P-loop containing nucleotide triphosphate hydrolases"/>
    <property type="match status" value="1"/>
</dbReference>
<dbReference type="Gene3D" id="1.25.40.10">
    <property type="entry name" value="Tetratricopeptide repeat domain"/>
    <property type="match status" value="3"/>
</dbReference>
<dbReference type="InterPro" id="IPR036388">
    <property type="entry name" value="WH-like_DNA-bd_sf"/>
</dbReference>
<keyword evidence="2" id="KW-0804">Transcription</keyword>
<dbReference type="SUPFAM" id="SSF46894">
    <property type="entry name" value="C-terminal effector domain of the bipartite response regulators"/>
    <property type="match status" value="1"/>
</dbReference>
<dbReference type="RefSeq" id="WP_041097656.1">
    <property type="nucleotide sequence ID" value="NZ_JARTHD010000017.1"/>
</dbReference>
<dbReference type="InterPro" id="IPR059106">
    <property type="entry name" value="WHD_MalT"/>
</dbReference>
<dbReference type="Pfam" id="PF25873">
    <property type="entry name" value="WHD_MalT"/>
    <property type="match status" value="1"/>
</dbReference>
<dbReference type="PANTHER" id="PTHR35807:SF2">
    <property type="entry name" value="TRANSCRIPTIONAL ACTIVATOR DOMAIN"/>
    <property type="match status" value="1"/>
</dbReference>
<dbReference type="SUPFAM" id="SSF48452">
    <property type="entry name" value="TPR-like"/>
    <property type="match status" value="2"/>
</dbReference>
<sequence>MKRIETKLRMPACAPAIQRRRLFSELDTQKQLSLISVIGDGGYGKTTFVASYIHKQQHPAVWYNLTGSDRYSHVFISYLKAGIMEKAANKRLSSMASPEDAEEELEELLSLLAVQKERLYIVLDDYQLVNQSPEIQNIMKQLLDYSSPFVTFIIISRVRPHLSVSRLKTEGKYREFTTADIAFTFSEIKEFFHSLHQLKLEAHELDLIYKKTEGWVASCQLILGIIDKMTVEERTRFWTDFPHVQDIYDYLSSEVFEAQPEEIREFLCQTSLLPELDPEVIDQLLGREDATLVLERLQREQLFITSDSGGMLRYHRLFRQFLYQKYKERVSVHLLQEQQLKLSSIYEARYQFLYAFVYAVVGKDYPAAVRLMEMISHRYNPIESMVFLDGWLEEMTLEENFANNTLFLIRCVPRSIIKQLTSEFEKNISLLKEKNSKLWLCSLQHRLATISLMNGELEKAKQLFLDSLRGAQRFQDMSMTALNFNLLAEIERYFGRHEEAVQHVKNSLFISEKYGQKHTQLHALDTLATICLDNQQLGEAEVHIQQALTIARQHDCSSLFFIYTTMGRLFRLKGQIDRSIQWGERAAAVAEEYNIDFDMGWSYSELGISYMEKRQWQKAESCLAKAYSAFQLFAYYRCKVIKSQIELYRRKQDQLQEKKKLEEFVQVCKEHHFYWEASSLGSVENDTAKGEGKALLHIQALGAFQVSRKGEPVVIKRKASLRLLQFFITHRNKKIEKDILLDFLFPEGAVEAAQNQFHVAISTLRKALEPDLQSGARSRFIRRTDQHYIFHSAEIDLDIERFERLVIAGGEGDSPEKIQKLLAAEALYKGDYLEEYPYEPALESDKDRIRTLFLKVCRLLAFYYEQAGEYEKCFAYFDKLISKDPYQEEVYFAYIKALLKKDREIEANRIVRQLTIHMEEEMGVNIKERVNQLFAAFNRSLLFIRN</sequence>
<dbReference type="InterPro" id="IPR005158">
    <property type="entry name" value="BTAD"/>
</dbReference>
<keyword evidence="5" id="KW-1185">Reference proteome</keyword>
<dbReference type="SUPFAM" id="SSF52540">
    <property type="entry name" value="P-loop containing nucleoside triphosphate hydrolases"/>
    <property type="match status" value="1"/>
</dbReference>
<feature type="domain" description="Bacterial transcriptional activator" evidence="3">
    <location>
        <begin position="797"/>
        <end position="934"/>
    </location>
</feature>
<dbReference type="Pfam" id="PF13424">
    <property type="entry name" value="TPR_12"/>
    <property type="match status" value="1"/>
</dbReference>
<dbReference type="EMBL" id="JXLP01000011">
    <property type="protein sequence ID" value="KIL77872.1"/>
    <property type="molecule type" value="Genomic_DNA"/>
</dbReference>
<evidence type="ECO:0000259" key="3">
    <source>
        <dbReference type="SMART" id="SM01043"/>
    </source>
</evidence>